<evidence type="ECO:0000313" key="2">
    <source>
        <dbReference type="EMBL" id="CAE2240575.1"/>
    </source>
</evidence>
<protein>
    <recommendedName>
        <fullName evidence="3">CRAL-TRIO domain-containing protein</fullName>
    </recommendedName>
</protein>
<evidence type="ECO:0008006" key="3">
    <source>
        <dbReference type="Google" id="ProtNLM"/>
    </source>
</evidence>
<dbReference type="SUPFAM" id="SSF52087">
    <property type="entry name" value="CRAL/TRIO domain"/>
    <property type="match status" value="1"/>
</dbReference>
<sequence length="473" mass="54161">MQHFADPPPPRHSAPACRGLRHNDPVPCKLTPRGRRSLSRITPMTRSQQLAQEDTSAAGHVPPDERNKAYADVHGRLPPDLERKEYRMADLEREIGLLPDERKESVLMAMRHNPLLFTSSAHSVLFANLSAWGEEEGEFDAKEGAARMARYWEQRERIFGHAAFDEDCFRKPTRMEYLKFFERSLALSEDPDADETMRSIAKEYVKNVKEAKVEAFDEFLEGIPREERTALLDAQTNCPDLVTFDHKLQFLKAEDWNENNAVRRMVKYWEMKYELFPETSRRHKKITLGDLDEYEVELHCGLLRLMPNKDEHGRSVLVVTWNRMRDGLNPDGVAAISWYLIESAMELTSCGENGVIILTNYINTCLESFRGALLLRHCGRKIIFESLPVQVKAVHVFFESNCPWWKRVFIEAFAIASPLQIRTKVYFGPGNDTSEQLQQEYGVTAQCIPTDLGGGVSTEAWEGWIAVRKAGGL</sequence>
<feature type="compositionally biased region" description="Polar residues" evidence="1">
    <location>
        <begin position="39"/>
        <end position="55"/>
    </location>
</feature>
<accession>A0A7S4MSN2</accession>
<name>A0A7S4MSN2_9STRA</name>
<dbReference type="EMBL" id="HBKQ01023048">
    <property type="protein sequence ID" value="CAE2240575.1"/>
    <property type="molecule type" value="Transcribed_RNA"/>
</dbReference>
<proteinExistence type="predicted"/>
<dbReference type="AlphaFoldDB" id="A0A7S4MSN2"/>
<feature type="region of interest" description="Disordered" evidence="1">
    <location>
        <begin position="1"/>
        <end position="66"/>
    </location>
</feature>
<evidence type="ECO:0000256" key="1">
    <source>
        <dbReference type="SAM" id="MobiDB-lite"/>
    </source>
</evidence>
<reference evidence="2" key="1">
    <citation type="submission" date="2021-01" db="EMBL/GenBank/DDBJ databases">
        <authorList>
            <person name="Corre E."/>
            <person name="Pelletier E."/>
            <person name="Niang G."/>
            <person name="Scheremetjew M."/>
            <person name="Finn R."/>
            <person name="Kale V."/>
            <person name="Holt S."/>
            <person name="Cochrane G."/>
            <person name="Meng A."/>
            <person name="Brown T."/>
            <person name="Cohen L."/>
        </authorList>
    </citation>
    <scope>NUCLEOTIDE SEQUENCE</scope>
    <source>
        <strain evidence="2">Isolate 1302-5</strain>
    </source>
</reference>
<dbReference type="InterPro" id="IPR036865">
    <property type="entry name" value="CRAL-TRIO_dom_sf"/>
</dbReference>
<feature type="compositionally biased region" description="Pro residues" evidence="1">
    <location>
        <begin position="1"/>
        <end position="12"/>
    </location>
</feature>
<organism evidence="2">
    <name type="scientific">Odontella aurita</name>
    <dbReference type="NCBI Taxonomy" id="265563"/>
    <lineage>
        <taxon>Eukaryota</taxon>
        <taxon>Sar</taxon>
        <taxon>Stramenopiles</taxon>
        <taxon>Ochrophyta</taxon>
        <taxon>Bacillariophyta</taxon>
        <taxon>Mediophyceae</taxon>
        <taxon>Biddulphiophycidae</taxon>
        <taxon>Eupodiscales</taxon>
        <taxon>Odontellaceae</taxon>
        <taxon>Odontella</taxon>
    </lineage>
</organism>
<gene>
    <name evidence="2" type="ORF">OAUR00152_LOCUS15693</name>
</gene>
<dbReference type="Gene3D" id="3.40.525.10">
    <property type="entry name" value="CRAL-TRIO lipid binding domain"/>
    <property type="match status" value="1"/>
</dbReference>